<dbReference type="InterPro" id="IPR029045">
    <property type="entry name" value="ClpP/crotonase-like_dom_sf"/>
</dbReference>
<reference evidence="4 5" key="1">
    <citation type="journal article" date="2011" name="Int. J. Syst. Evol. Microbiol.">
        <title>Description of Undibacterium oligocarboniphilum sp. nov., isolated from purified water, and Undibacterium pigrum strain CCUG 49012 as the type strain of Undibacterium parvum sp. nov., and emended descriptions of the genus Undibacterium and the species Undibacterium pigrum.</title>
        <authorList>
            <person name="Eder W."/>
            <person name="Wanner G."/>
            <person name="Ludwig W."/>
            <person name="Busse H.J."/>
            <person name="Ziemke-Kageler F."/>
            <person name="Lang E."/>
        </authorList>
    </citation>
    <scope>NUCLEOTIDE SEQUENCE [LARGE SCALE GENOMIC DNA]</scope>
    <source>
        <strain evidence="4 5">DSM 23061</strain>
    </source>
</reference>
<dbReference type="InterPro" id="IPR001753">
    <property type="entry name" value="Enoyl-CoA_hydra/iso"/>
</dbReference>
<organism evidence="4 5">
    <name type="scientific">Undibacterium parvum</name>
    <dbReference type="NCBI Taxonomy" id="401471"/>
    <lineage>
        <taxon>Bacteria</taxon>
        <taxon>Pseudomonadati</taxon>
        <taxon>Pseudomonadota</taxon>
        <taxon>Betaproteobacteria</taxon>
        <taxon>Burkholderiales</taxon>
        <taxon>Oxalobacteraceae</taxon>
        <taxon>Undibacterium</taxon>
    </lineage>
</organism>
<dbReference type="GO" id="GO:0004165">
    <property type="term" value="F:delta(3)-delta(2)-enoyl-CoA isomerase activity"/>
    <property type="evidence" value="ECO:0007669"/>
    <property type="project" value="UniProtKB-ARBA"/>
</dbReference>
<evidence type="ECO:0000313" key="4">
    <source>
        <dbReference type="EMBL" id="AZP12786.1"/>
    </source>
</evidence>
<sequence>MDILTHTENGILTISFNRPEKKNAITSAMYQAMADALTEAETDSAVRAILITGKPEIFTAGNDLEDFMKNAASLASASAVPPVYQFMHALNNSGKPVIAAVSGAAVGIGTTLLMHCDLIYLADNAKLSMPFTQLGLCPEFASSMIFQNIVGYQRAAEKLMLGEAFNAQEAYQMGFVNKVLPLEELLPYALQQAAKLVALPAASVRITKRLMKGAQPAAVTSKMAEENQHFAAMLNAPEAKEAFIAFFQKRKPDFSQFN</sequence>
<dbReference type="InterPro" id="IPR051053">
    <property type="entry name" value="ECH/Chromodomain_protein"/>
</dbReference>
<dbReference type="KEGG" id="upv:EJN92_12710"/>
<dbReference type="Gene3D" id="3.90.226.10">
    <property type="entry name" value="2-enoyl-CoA Hydratase, Chain A, domain 1"/>
    <property type="match status" value="1"/>
</dbReference>
<dbReference type="EMBL" id="CP034464">
    <property type="protein sequence ID" value="AZP12786.1"/>
    <property type="molecule type" value="Genomic_DNA"/>
</dbReference>
<name>A0A3S9HL14_9BURK</name>
<dbReference type="AlphaFoldDB" id="A0A3S9HL14"/>
<evidence type="ECO:0000256" key="2">
    <source>
        <dbReference type="ARBA" id="ARBA00023140"/>
    </source>
</evidence>
<dbReference type="RefSeq" id="WP_126128165.1">
    <property type="nucleotide sequence ID" value="NZ_CP034464.1"/>
</dbReference>
<dbReference type="SUPFAM" id="SSF52096">
    <property type="entry name" value="ClpP/crotonase"/>
    <property type="match status" value="1"/>
</dbReference>
<dbReference type="OrthoDB" id="9797151at2"/>
<evidence type="ECO:0000256" key="1">
    <source>
        <dbReference type="ARBA" id="ARBA00004275"/>
    </source>
</evidence>
<keyword evidence="2" id="KW-0576">Peroxisome</keyword>
<comment type="subcellular location">
    <subcellularLocation>
        <location evidence="1">Peroxisome</location>
    </subcellularLocation>
</comment>
<gene>
    <name evidence="4" type="ORF">EJN92_12710</name>
</gene>
<evidence type="ECO:0000313" key="5">
    <source>
        <dbReference type="Proteomes" id="UP000275663"/>
    </source>
</evidence>
<dbReference type="Proteomes" id="UP000275663">
    <property type="component" value="Chromosome"/>
</dbReference>
<protein>
    <submittedName>
        <fullName evidence="4">Enoyl-CoA hydratase</fullName>
    </submittedName>
</protein>
<evidence type="ECO:0000256" key="3">
    <source>
        <dbReference type="ARBA" id="ARBA00023235"/>
    </source>
</evidence>
<dbReference type="PANTHER" id="PTHR43684">
    <property type="match status" value="1"/>
</dbReference>
<accession>A0A3S9HL14</accession>
<proteinExistence type="predicted"/>
<dbReference type="Pfam" id="PF00378">
    <property type="entry name" value="ECH_1"/>
    <property type="match status" value="1"/>
</dbReference>
<dbReference type="CDD" id="cd06558">
    <property type="entry name" value="crotonase-like"/>
    <property type="match status" value="1"/>
</dbReference>
<keyword evidence="3" id="KW-0413">Isomerase</keyword>
<dbReference type="PANTHER" id="PTHR43684:SF1">
    <property type="entry name" value="ENOYL-COA DELTA ISOMERASE 2"/>
    <property type="match status" value="1"/>
</dbReference>
<keyword evidence="5" id="KW-1185">Reference proteome</keyword>